<protein>
    <submittedName>
        <fullName evidence="2">Uncharacterized protein</fullName>
    </submittedName>
</protein>
<sequence length="107" mass="11058">MEDYIVGLIIGGGCLAILIVIITLLSICVRISDGIKKRTTTGSRAVRGRAMDGNMFILGTIAATQVNSRAGCGGGGGGHNVLTTAIYLSSIAKTFPDHPHISDLNTS</sequence>
<accession>A0AAD8JIC0</accession>
<organism evidence="2 3">
    <name type="scientific">Heracleum sosnowskyi</name>
    <dbReference type="NCBI Taxonomy" id="360622"/>
    <lineage>
        <taxon>Eukaryota</taxon>
        <taxon>Viridiplantae</taxon>
        <taxon>Streptophyta</taxon>
        <taxon>Embryophyta</taxon>
        <taxon>Tracheophyta</taxon>
        <taxon>Spermatophyta</taxon>
        <taxon>Magnoliopsida</taxon>
        <taxon>eudicotyledons</taxon>
        <taxon>Gunneridae</taxon>
        <taxon>Pentapetalae</taxon>
        <taxon>asterids</taxon>
        <taxon>campanulids</taxon>
        <taxon>Apiales</taxon>
        <taxon>Apiaceae</taxon>
        <taxon>Apioideae</taxon>
        <taxon>apioid superclade</taxon>
        <taxon>Tordylieae</taxon>
        <taxon>Tordyliinae</taxon>
        <taxon>Heracleum</taxon>
    </lineage>
</organism>
<keyword evidence="1" id="KW-1133">Transmembrane helix</keyword>
<keyword evidence="3" id="KW-1185">Reference proteome</keyword>
<evidence type="ECO:0000313" key="2">
    <source>
        <dbReference type="EMBL" id="KAK1403994.1"/>
    </source>
</evidence>
<proteinExistence type="predicted"/>
<reference evidence="2" key="2">
    <citation type="submission" date="2023-05" db="EMBL/GenBank/DDBJ databases">
        <authorList>
            <person name="Schelkunov M.I."/>
        </authorList>
    </citation>
    <scope>NUCLEOTIDE SEQUENCE</scope>
    <source>
        <strain evidence="2">Hsosn_3</strain>
        <tissue evidence="2">Leaf</tissue>
    </source>
</reference>
<evidence type="ECO:0000313" key="3">
    <source>
        <dbReference type="Proteomes" id="UP001237642"/>
    </source>
</evidence>
<evidence type="ECO:0000256" key="1">
    <source>
        <dbReference type="SAM" id="Phobius"/>
    </source>
</evidence>
<name>A0AAD8JIC0_9APIA</name>
<feature type="transmembrane region" description="Helical" evidence="1">
    <location>
        <begin position="6"/>
        <end position="29"/>
    </location>
</feature>
<keyword evidence="1" id="KW-0812">Transmembrane</keyword>
<gene>
    <name evidence="2" type="ORF">POM88_003599</name>
</gene>
<comment type="caution">
    <text evidence="2">The sequence shown here is derived from an EMBL/GenBank/DDBJ whole genome shotgun (WGS) entry which is preliminary data.</text>
</comment>
<dbReference type="EMBL" id="JAUIZM010000001">
    <property type="protein sequence ID" value="KAK1403994.1"/>
    <property type="molecule type" value="Genomic_DNA"/>
</dbReference>
<reference evidence="2" key="1">
    <citation type="submission" date="2023-02" db="EMBL/GenBank/DDBJ databases">
        <title>Genome of toxic invasive species Heracleum sosnowskyi carries increased number of genes despite the absence of recent whole-genome duplications.</title>
        <authorList>
            <person name="Schelkunov M."/>
            <person name="Shtratnikova V."/>
            <person name="Makarenko M."/>
            <person name="Klepikova A."/>
            <person name="Omelchenko D."/>
            <person name="Novikova G."/>
            <person name="Obukhova E."/>
            <person name="Bogdanov V."/>
            <person name="Penin A."/>
            <person name="Logacheva M."/>
        </authorList>
    </citation>
    <scope>NUCLEOTIDE SEQUENCE</scope>
    <source>
        <strain evidence="2">Hsosn_3</strain>
        <tissue evidence="2">Leaf</tissue>
    </source>
</reference>
<keyword evidence="1" id="KW-0472">Membrane</keyword>
<dbReference type="AlphaFoldDB" id="A0AAD8JIC0"/>
<dbReference type="Proteomes" id="UP001237642">
    <property type="component" value="Unassembled WGS sequence"/>
</dbReference>